<feature type="non-terminal residue" evidence="1">
    <location>
        <position position="1"/>
    </location>
</feature>
<name>A0A9N9BHE2_FUNMO</name>
<reference evidence="1" key="1">
    <citation type="submission" date="2021-06" db="EMBL/GenBank/DDBJ databases">
        <authorList>
            <person name="Kallberg Y."/>
            <person name="Tangrot J."/>
            <person name="Rosling A."/>
        </authorList>
    </citation>
    <scope>NUCLEOTIDE SEQUENCE</scope>
    <source>
        <strain evidence="1">87-6 pot B 2015</strain>
    </source>
</reference>
<evidence type="ECO:0000313" key="1">
    <source>
        <dbReference type="EMBL" id="CAG8565911.1"/>
    </source>
</evidence>
<protein>
    <submittedName>
        <fullName evidence="1">5451_t:CDS:1</fullName>
    </submittedName>
</protein>
<comment type="caution">
    <text evidence="1">The sequence shown here is derived from an EMBL/GenBank/DDBJ whole genome shotgun (WGS) entry which is preliminary data.</text>
</comment>
<gene>
    <name evidence="1" type="ORF">FMOSSE_LOCUS7203</name>
</gene>
<dbReference type="EMBL" id="CAJVPP010001636">
    <property type="protein sequence ID" value="CAG8565911.1"/>
    <property type="molecule type" value="Genomic_DNA"/>
</dbReference>
<sequence>WSPNSSRADRYGAGAKMFQASRDWYICLDDGINWSSWVRTKEIHSWQSNPAGIICGVIGYDILNNI</sequence>
<accession>A0A9N9BHE2</accession>
<proteinExistence type="predicted"/>
<organism evidence="1 2">
    <name type="scientific">Funneliformis mosseae</name>
    <name type="common">Endomycorrhizal fungus</name>
    <name type="synonym">Glomus mosseae</name>
    <dbReference type="NCBI Taxonomy" id="27381"/>
    <lineage>
        <taxon>Eukaryota</taxon>
        <taxon>Fungi</taxon>
        <taxon>Fungi incertae sedis</taxon>
        <taxon>Mucoromycota</taxon>
        <taxon>Glomeromycotina</taxon>
        <taxon>Glomeromycetes</taxon>
        <taxon>Glomerales</taxon>
        <taxon>Glomeraceae</taxon>
        <taxon>Funneliformis</taxon>
    </lineage>
</organism>
<evidence type="ECO:0000313" key="2">
    <source>
        <dbReference type="Proteomes" id="UP000789375"/>
    </source>
</evidence>
<dbReference type="Proteomes" id="UP000789375">
    <property type="component" value="Unassembled WGS sequence"/>
</dbReference>
<dbReference type="AlphaFoldDB" id="A0A9N9BHE2"/>
<keyword evidence="2" id="KW-1185">Reference proteome</keyword>